<dbReference type="Proteomes" id="UP000242913">
    <property type="component" value="Unassembled WGS sequence"/>
</dbReference>
<evidence type="ECO:0000313" key="3">
    <source>
        <dbReference type="Proteomes" id="UP000242913"/>
    </source>
</evidence>
<dbReference type="EMBL" id="KZ269978">
    <property type="protein sequence ID" value="OZC12175.1"/>
    <property type="molecule type" value="Genomic_DNA"/>
</dbReference>
<feature type="region of interest" description="Disordered" evidence="1">
    <location>
        <begin position="78"/>
        <end position="101"/>
    </location>
</feature>
<keyword evidence="3" id="KW-1185">Reference proteome</keyword>
<dbReference type="AlphaFoldDB" id="A0A238C4U9"/>
<feature type="region of interest" description="Disordered" evidence="1">
    <location>
        <begin position="130"/>
        <end position="185"/>
    </location>
</feature>
<evidence type="ECO:0000313" key="2">
    <source>
        <dbReference type="EMBL" id="OZC12175.1"/>
    </source>
</evidence>
<evidence type="ECO:0000256" key="1">
    <source>
        <dbReference type="SAM" id="MobiDB-lite"/>
    </source>
</evidence>
<feature type="compositionally biased region" description="Basic and acidic residues" evidence="1">
    <location>
        <begin position="160"/>
        <end position="173"/>
    </location>
</feature>
<gene>
    <name evidence="2" type="ORF">X798_00696</name>
</gene>
<name>A0A238C4U9_9BILA</name>
<reference evidence="2 3" key="1">
    <citation type="submission" date="2015-12" db="EMBL/GenBank/DDBJ databases">
        <title>Draft genome of the nematode, Onchocerca flexuosa.</title>
        <authorList>
            <person name="Mitreva M."/>
        </authorList>
    </citation>
    <scope>NUCLEOTIDE SEQUENCE [LARGE SCALE GENOMIC DNA]</scope>
    <source>
        <strain evidence="2">Red Deer</strain>
    </source>
</reference>
<feature type="region of interest" description="Disordered" evidence="1">
    <location>
        <begin position="325"/>
        <end position="348"/>
    </location>
</feature>
<accession>A0A238C4U9</accession>
<sequence length="348" mass="39426">MAWKFRGNTDFDLNAGRNAFRSDASVDDWENADTETIMRRNSAIRSFTESVDSDFPPAPELPPSLNIDLHYPKEAMRRSETSETVIEKPKPKPKQSLQEVVSGTQKYPMMVPGPGHIDEEQELHASLLHQDDEGSESDVEISNFERKQSLNTASKKKQQKGQDCDHEALRREYSVSTLERPRPTTPTSWCAIENYVEGSVEAENESLATAAKKQKIHVSIPNHNTPQTPRRRRVSMSWLDFYETMSTQMPSQARRSMSGCTTPLHDYDGDILEEDPRYRNVAPPKPVIHRRASTDWESFMDKESEILKSPESNDRSKSDVTTFASHTNNIHNKDGLGKASVTQTSGMK</sequence>
<proteinExistence type="predicted"/>
<dbReference type="OrthoDB" id="5803645at2759"/>
<feature type="compositionally biased region" description="Basic and acidic residues" evidence="1">
    <location>
        <begin position="78"/>
        <end position="90"/>
    </location>
</feature>
<organism evidence="2 3">
    <name type="scientific">Onchocerca flexuosa</name>
    <dbReference type="NCBI Taxonomy" id="387005"/>
    <lineage>
        <taxon>Eukaryota</taxon>
        <taxon>Metazoa</taxon>
        <taxon>Ecdysozoa</taxon>
        <taxon>Nematoda</taxon>
        <taxon>Chromadorea</taxon>
        <taxon>Rhabditida</taxon>
        <taxon>Spirurina</taxon>
        <taxon>Spiruromorpha</taxon>
        <taxon>Filarioidea</taxon>
        <taxon>Onchocercidae</taxon>
        <taxon>Onchocerca</taxon>
    </lineage>
</organism>
<protein>
    <submittedName>
        <fullName evidence="2">Uncharacterized protein</fullName>
    </submittedName>
</protein>